<dbReference type="Proteomes" id="UP000215914">
    <property type="component" value="Unassembled WGS sequence"/>
</dbReference>
<dbReference type="AlphaFoldDB" id="A0A9K3P245"/>
<keyword evidence="4" id="KW-0539">Nucleus</keyword>
<proteinExistence type="inferred from homology"/>
<dbReference type="Gramene" id="mRNA:HanXRQr2_Chr01g0020061">
    <property type="protein sequence ID" value="mRNA:HanXRQr2_Chr01g0020061"/>
    <property type="gene ID" value="HanXRQr2_Chr01g0020061"/>
</dbReference>
<evidence type="ECO:0000313" key="5">
    <source>
        <dbReference type="EMBL" id="KAF5821887.1"/>
    </source>
</evidence>
<organism evidence="5 6">
    <name type="scientific">Helianthus annuus</name>
    <name type="common">Common sunflower</name>
    <dbReference type="NCBI Taxonomy" id="4232"/>
    <lineage>
        <taxon>Eukaryota</taxon>
        <taxon>Viridiplantae</taxon>
        <taxon>Streptophyta</taxon>
        <taxon>Embryophyta</taxon>
        <taxon>Tracheophyta</taxon>
        <taxon>Spermatophyta</taxon>
        <taxon>Magnoliopsida</taxon>
        <taxon>eudicotyledons</taxon>
        <taxon>Gunneridae</taxon>
        <taxon>Pentapetalae</taxon>
        <taxon>asterids</taxon>
        <taxon>campanulids</taxon>
        <taxon>Asterales</taxon>
        <taxon>Asteraceae</taxon>
        <taxon>Asteroideae</taxon>
        <taxon>Heliantheae alliance</taxon>
        <taxon>Heliantheae</taxon>
        <taxon>Helianthus</taxon>
    </lineage>
</organism>
<sequence length="147" mass="17006">MCCDCCKTSIFDLHRTCPECHYDLCLQYCVELRDGNPQINKQGGDCIVQKKKAVPEEVINHDWKSLEDGRIPCPPESMGGCGRRILRLVHLKPLKWVPNLLENTLKLLKHHKLEEDMREIPVEWCTCSDFINGFRLFSRNSLSNSSF</sequence>
<comment type="caution">
    <text evidence="5">The sequence shown here is derived from an EMBL/GenBank/DDBJ whole genome shotgun (WGS) entry which is preliminary data.</text>
</comment>
<evidence type="ECO:0000256" key="1">
    <source>
        <dbReference type="ARBA" id="ARBA00004123"/>
    </source>
</evidence>
<dbReference type="PANTHER" id="PTHR12549:SF11">
    <property type="entry name" value="LYSINE-SPECIFIC DEMETHYLASE JMJ25"/>
    <property type="match status" value="1"/>
</dbReference>
<dbReference type="InterPro" id="IPR045109">
    <property type="entry name" value="LSDs-like"/>
</dbReference>
<reference evidence="5" key="2">
    <citation type="submission" date="2020-06" db="EMBL/GenBank/DDBJ databases">
        <title>Helianthus annuus Genome sequencing and assembly Release 2.</title>
        <authorList>
            <person name="Gouzy J."/>
            <person name="Langlade N."/>
            <person name="Munos S."/>
        </authorList>
    </citation>
    <scope>NUCLEOTIDE SEQUENCE</scope>
    <source>
        <tissue evidence="5">Leaves</tissue>
    </source>
</reference>
<protein>
    <submittedName>
        <fullName evidence="5">Uncharacterized protein</fullName>
    </submittedName>
</protein>
<evidence type="ECO:0000256" key="3">
    <source>
        <dbReference type="ARBA" id="ARBA00022723"/>
    </source>
</evidence>
<gene>
    <name evidence="5" type="ORF">HanXRQr2_Chr01g0020061</name>
</gene>
<accession>A0A9K3P245</accession>
<dbReference type="EMBL" id="MNCJ02000316">
    <property type="protein sequence ID" value="KAF5821887.1"/>
    <property type="molecule type" value="Genomic_DNA"/>
</dbReference>
<dbReference type="PANTHER" id="PTHR12549">
    <property type="entry name" value="JMJC DOMAIN-CONTAINING HISTONE DEMETHYLATION PROTEIN"/>
    <property type="match status" value="1"/>
</dbReference>
<evidence type="ECO:0000256" key="2">
    <source>
        <dbReference type="ARBA" id="ARBA00006801"/>
    </source>
</evidence>
<name>A0A9K3P245_HELAN</name>
<evidence type="ECO:0000256" key="4">
    <source>
        <dbReference type="ARBA" id="ARBA00023242"/>
    </source>
</evidence>
<dbReference type="GO" id="GO:0046872">
    <property type="term" value="F:metal ion binding"/>
    <property type="evidence" value="ECO:0007669"/>
    <property type="project" value="UniProtKB-KW"/>
</dbReference>
<keyword evidence="3" id="KW-0479">Metal-binding</keyword>
<dbReference type="GO" id="GO:0005634">
    <property type="term" value="C:nucleus"/>
    <property type="evidence" value="ECO:0007669"/>
    <property type="project" value="UniProtKB-SubCell"/>
</dbReference>
<comment type="similarity">
    <text evidence="2">Belongs to the JARID1 histone demethylase family.</text>
</comment>
<keyword evidence="6" id="KW-1185">Reference proteome</keyword>
<dbReference type="GO" id="GO:0032454">
    <property type="term" value="F:histone H3K9 demethylase activity"/>
    <property type="evidence" value="ECO:0007669"/>
    <property type="project" value="InterPro"/>
</dbReference>
<reference evidence="5" key="1">
    <citation type="journal article" date="2017" name="Nature">
        <title>The sunflower genome provides insights into oil metabolism, flowering and Asterid evolution.</title>
        <authorList>
            <person name="Badouin H."/>
            <person name="Gouzy J."/>
            <person name="Grassa C.J."/>
            <person name="Murat F."/>
            <person name="Staton S.E."/>
            <person name="Cottret L."/>
            <person name="Lelandais-Briere C."/>
            <person name="Owens G.L."/>
            <person name="Carrere S."/>
            <person name="Mayjonade B."/>
            <person name="Legrand L."/>
            <person name="Gill N."/>
            <person name="Kane N.C."/>
            <person name="Bowers J.E."/>
            <person name="Hubner S."/>
            <person name="Bellec A."/>
            <person name="Berard A."/>
            <person name="Berges H."/>
            <person name="Blanchet N."/>
            <person name="Boniface M.C."/>
            <person name="Brunel D."/>
            <person name="Catrice O."/>
            <person name="Chaidir N."/>
            <person name="Claudel C."/>
            <person name="Donnadieu C."/>
            <person name="Faraut T."/>
            <person name="Fievet G."/>
            <person name="Helmstetter N."/>
            <person name="King M."/>
            <person name="Knapp S.J."/>
            <person name="Lai Z."/>
            <person name="Le Paslier M.C."/>
            <person name="Lippi Y."/>
            <person name="Lorenzon L."/>
            <person name="Mandel J.R."/>
            <person name="Marage G."/>
            <person name="Marchand G."/>
            <person name="Marquand E."/>
            <person name="Bret-Mestries E."/>
            <person name="Morien E."/>
            <person name="Nambeesan S."/>
            <person name="Nguyen T."/>
            <person name="Pegot-Espagnet P."/>
            <person name="Pouilly N."/>
            <person name="Raftis F."/>
            <person name="Sallet E."/>
            <person name="Schiex T."/>
            <person name="Thomas J."/>
            <person name="Vandecasteele C."/>
            <person name="Vares D."/>
            <person name="Vear F."/>
            <person name="Vautrin S."/>
            <person name="Crespi M."/>
            <person name="Mangin B."/>
            <person name="Burke J.M."/>
            <person name="Salse J."/>
            <person name="Munos S."/>
            <person name="Vincourt P."/>
            <person name="Rieseberg L.H."/>
            <person name="Langlade N.B."/>
        </authorList>
    </citation>
    <scope>NUCLEOTIDE SEQUENCE</scope>
    <source>
        <tissue evidence="5">Leaves</tissue>
    </source>
</reference>
<evidence type="ECO:0000313" key="6">
    <source>
        <dbReference type="Proteomes" id="UP000215914"/>
    </source>
</evidence>
<comment type="subcellular location">
    <subcellularLocation>
        <location evidence="1">Nucleus</location>
    </subcellularLocation>
</comment>